<evidence type="ECO:0000256" key="2">
    <source>
        <dbReference type="SAM" id="MobiDB-lite"/>
    </source>
</evidence>
<keyword evidence="5" id="KW-1185">Reference proteome</keyword>
<dbReference type="Proteomes" id="UP000271003">
    <property type="component" value="Chromosome"/>
</dbReference>
<dbReference type="KEGG" id="sutt:SUTMEG_05910"/>
<gene>
    <name evidence="4" type="ORF">SUTMEG_05910</name>
</gene>
<proteinExistence type="predicted"/>
<sequence>MVHRLTIKGQVTIPKDIRELLGLREGNSCVEFAVAPDGSVVVRKAQPVAPKRETGPGPRSRLRRQLNTPRVNFAATLAA</sequence>
<dbReference type="SUPFAM" id="SSF89447">
    <property type="entry name" value="AbrB/MazE/MraZ-like"/>
    <property type="match status" value="1"/>
</dbReference>
<keyword evidence="1" id="KW-0238">DNA-binding</keyword>
<evidence type="ECO:0000313" key="4">
    <source>
        <dbReference type="EMBL" id="BBF22700.1"/>
    </source>
</evidence>
<dbReference type="Gene3D" id="2.10.260.10">
    <property type="match status" value="1"/>
</dbReference>
<organism evidence="4 5">
    <name type="scientific">Sutterella megalosphaeroides</name>
    <dbReference type="NCBI Taxonomy" id="2494234"/>
    <lineage>
        <taxon>Bacteria</taxon>
        <taxon>Pseudomonadati</taxon>
        <taxon>Pseudomonadota</taxon>
        <taxon>Betaproteobacteria</taxon>
        <taxon>Burkholderiales</taxon>
        <taxon>Sutterellaceae</taxon>
        <taxon>Sutterella</taxon>
    </lineage>
</organism>
<accession>A0A2Z6I9W4</accession>
<feature type="region of interest" description="Disordered" evidence="2">
    <location>
        <begin position="45"/>
        <end position="67"/>
    </location>
</feature>
<dbReference type="PROSITE" id="PS51740">
    <property type="entry name" value="SPOVT_ABRB"/>
    <property type="match status" value="1"/>
</dbReference>
<dbReference type="InterPro" id="IPR037914">
    <property type="entry name" value="SpoVT-AbrB_sf"/>
</dbReference>
<dbReference type="OrthoDB" id="9811597at2"/>
<name>A0A2Z6I9W4_9BURK</name>
<dbReference type="InterPro" id="IPR007159">
    <property type="entry name" value="SpoVT-AbrB_dom"/>
</dbReference>
<dbReference type="GO" id="GO:0003677">
    <property type="term" value="F:DNA binding"/>
    <property type="evidence" value="ECO:0007669"/>
    <property type="project" value="UniProtKB-UniRule"/>
</dbReference>
<dbReference type="EMBL" id="AP018786">
    <property type="protein sequence ID" value="BBF22700.1"/>
    <property type="molecule type" value="Genomic_DNA"/>
</dbReference>
<reference evidence="4 5" key="1">
    <citation type="journal article" date="2018" name="Int. J. Syst. Evol. Microbiol.">
        <title>Mesosutterella multiformis gen. nov., sp. nov., a member of the family Sutterellaceae and Sutterella megalosphaeroides sp. nov., isolated from human faeces.</title>
        <authorList>
            <person name="Sakamoto M."/>
            <person name="Ikeyama N."/>
            <person name="Kunihiro T."/>
            <person name="Iino T."/>
            <person name="Yuki M."/>
            <person name="Ohkuma M."/>
        </authorList>
    </citation>
    <scope>NUCLEOTIDE SEQUENCE [LARGE SCALE GENOMIC DNA]</scope>
    <source>
        <strain evidence="4 5">6FBBBH3</strain>
    </source>
</reference>
<evidence type="ECO:0000259" key="3">
    <source>
        <dbReference type="PROSITE" id="PS51740"/>
    </source>
</evidence>
<protein>
    <recommendedName>
        <fullName evidence="3">SpoVT-AbrB domain-containing protein</fullName>
    </recommendedName>
</protein>
<dbReference type="Pfam" id="PF04014">
    <property type="entry name" value="MazE_antitoxin"/>
    <property type="match status" value="1"/>
</dbReference>
<dbReference type="AlphaFoldDB" id="A0A2Z6I9W4"/>
<dbReference type="RefSeq" id="WP_120176381.1">
    <property type="nucleotide sequence ID" value="NZ_AP018786.1"/>
</dbReference>
<evidence type="ECO:0000313" key="5">
    <source>
        <dbReference type="Proteomes" id="UP000271003"/>
    </source>
</evidence>
<dbReference type="NCBIfam" id="TIGR01439">
    <property type="entry name" value="lp_hng_hel_AbrB"/>
    <property type="match status" value="1"/>
</dbReference>
<dbReference type="SMART" id="SM00966">
    <property type="entry name" value="SpoVT_AbrB"/>
    <property type="match status" value="1"/>
</dbReference>
<evidence type="ECO:0000256" key="1">
    <source>
        <dbReference type="PROSITE-ProRule" id="PRU01076"/>
    </source>
</evidence>
<feature type="domain" description="SpoVT-AbrB" evidence="3">
    <location>
        <begin position="1"/>
        <end position="47"/>
    </location>
</feature>